<name>A0AAW7PUY6_9BACT</name>
<protein>
    <submittedName>
        <fullName evidence="1">Helix-turn-helix domain-containing protein</fullName>
    </submittedName>
</protein>
<organism evidence="1 2">
    <name type="scientific">Aliarcobacter butzleri</name>
    <dbReference type="NCBI Taxonomy" id="28197"/>
    <lineage>
        <taxon>Bacteria</taxon>
        <taxon>Pseudomonadati</taxon>
        <taxon>Campylobacterota</taxon>
        <taxon>Epsilonproteobacteria</taxon>
        <taxon>Campylobacterales</taxon>
        <taxon>Arcobacteraceae</taxon>
        <taxon>Aliarcobacter</taxon>
    </lineage>
</organism>
<dbReference type="AlphaFoldDB" id="A0AAW7PUY6"/>
<dbReference type="SUPFAM" id="SSF46955">
    <property type="entry name" value="Putative DNA-binding domain"/>
    <property type="match status" value="1"/>
</dbReference>
<evidence type="ECO:0000313" key="2">
    <source>
        <dbReference type="Proteomes" id="UP001170288"/>
    </source>
</evidence>
<dbReference type="Proteomes" id="UP001170288">
    <property type="component" value="Unassembled WGS sequence"/>
</dbReference>
<sequence>MTIVEQLKIEIQQRYKKLLLNKKEASKELGISISTLDRLRKEGYLREKRIGGGIFFTLDEIVNFIGGAN</sequence>
<gene>
    <name evidence="1" type="ORF">O8C76_00210</name>
</gene>
<accession>A0AAW7PUY6</accession>
<reference evidence="1" key="1">
    <citation type="submission" date="2022-12" db="EMBL/GenBank/DDBJ databases">
        <authorList>
            <person name="Uljanovas D."/>
        </authorList>
    </citation>
    <scope>NUCLEOTIDE SEQUENCE</scope>
    <source>
        <strain evidence="1">RCM69</strain>
    </source>
</reference>
<dbReference type="EMBL" id="JAPZCX010000001">
    <property type="protein sequence ID" value="MDN5069448.1"/>
    <property type="molecule type" value="Genomic_DNA"/>
</dbReference>
<comment type="caution">
    <text evidence="1">The sequence shown here is derived from an EMBL/GenBank/DDBJ whole genome shotgun (WGS) entry which is preliminary data.</text>
</comment>
<evidence type="ECO:0000313" key="1">
    <source>
        <dbReference type="EMBL" id="MDN5069448.1"/>
    </source>
</evidence>
<dbReference type="InterPro" id="IPR009061">
    <property type="entry name" value="DNA-bd_dom_put_sf"/>
</dbReference>
<dbReference type="RefSeq" id="WP_301371815.1">
    <property type="nucleotide sequence ID" value="NZ_JAPZCX010000001.1"/>
</dbReference>
<proteinExistence type="predicted"/>
<reference evidence="1" key="2">
    <citation type="journal article" date="2023" name="Microorganisms">
        <title>Genomic Characterization of Arcobacter butzleri Strains Isolated from Various Sources in Lithuania.</title>
        <authorList>
            <person name="Uljanovas D."/>
            <person name="Golz G."/>
            <person name="Fleischmann S."/>
            <person name="Kudirkiene E."/>
            <person name="Kasetiene N."/>
            <person name="Grineviciene A."/>
            <person name="Tamuleviciene E."/>
            <person name="Aksomaitiene J."/>
            <person name="Alter T."/>
            <person name="Malakauskas M."/>
        </authorList>
    </citation>
    <scope>NUCLEOTIDE SEQUENCE</scope>
    <source>
        <strain evidence="1">RCM69</strain>
    </source>
</reference>